<keyword evidence="2" id="KW-1133">Transmembrane helix</keyword>
<keyword evidence="2" id="KW-0472">Membrane</keyword>
<proteinExistence type="predicted"/>
<dbReference type="PhylomeDB" id="B8ME11"/>
<dbReference type="Gene3D" id="1.20.58.340">
    <property type="entry name" value="Magnesium transport protein CorA, transmembrane region"/>
    <property type="match status" value="1"/>
</dbReference>
<dbReference type="InParanoid" id="B8ME11"/>
<dbReference type="OMA" id="RIISICQ"/>
<organism evidence="4 5">
    <name type="scientific">Talaromyces stipitatus (strain ATCC 10500 / CBS 375.48 / QM 6759 / NRRL 1006)</name>
    <name type="common">Penicillium stipitatum</name>
    <dbReference type="NCBI Taxonomy" id="441959"/>
    <lineage>
        <taxon>Eukaryota</taxon>
        <taxon>Fungi</taxon>
        <taxon>Dikarya</taxon>
        <taxon>Ascomycota</taxon>
        <taxon>Pezizomycotina</taxon>
        <taxon>Eurotiomycetes</taxon>
        <taxon>Eurotiomycetidae</taxon>
        <taxon>Eurotiales</taxon>
        <taxon>Trichocomaceae</taxon>
        <taxon>Talaromyces</taxon>
        <taxon>Talaromyces sect. Talaromyces</taxon>
    </lineage>
</organism>
<dbReference type="Pfam" id="PF26616">
    <property type="entry name" value="CorA-like"/>
    <property type="match status" value="1"/>
</dbReference>
<feature type="transmembrane region" description="Helical" evidence="2">
    <location>
        <begin position="461"/>
        <end position="481"/>
    </location>
</feature>
<dbReference type="GO" id="GO:0046873">
    <property type="term" value="F:metal ion transmembrane transporter activity"/>
    <property type="evidence" value="ECO:0007669"/>
    <property type="project" value="InterPro"/>
</dbReference>
<reference evidence="5" key="1">
    <citation type="journal article" date="2015" name="Genome Announc.">
        <title>Genome sequence of the AIDS-associated pathogen Penicillium marneffei (ATCC18224) and its near taxonomic relative Talaromyces stipitatus (ATCC10500).</title>
        <authorList>
            <person name="Nierman W.C."/>
            <person name="Fedorova-Abrams N.D."/>
            <person name="Andrianopoulos A."/>
        </authorList>
    </citation>
    <scope>NUCLEOTIDE SEQUENCE [LARGE SCALE GENOMIC DNA]</scope>
    <source>
        <strain evidence="5">ATCC 10500 / CBS 375.48 / QM 6759 / NRRL 1006</strain>
    </source>
</reference>
<keyword evidence="5" id="KW-1185">Reference proteome</keyword>
<evidence type="ECO:0000313" key="5">
    <source>
        <dbReference type="Proteomes" id="UP000001745"/>
    </source>
</evidence>
<feature type="domain" description="CorA-like transporter" evidence="3">
    <location>
        <begin position="70"/>
        <end position="288"/>
    </location>
</feature>
<feature type="compositionally biased region" description="Polar residues" evidence="1">
    <location>
        <begin position="16"/>
        <end position="26"/>
    </location>
</feature>
<dbReference type="GeneID" id="8104045"/>
<dbReference type="Proteomes" id="UP000001745">
    <property type="component" value="Unassembled WGS sequence"/>
</dbReference>
<feature type="compositionally biased region" description="Basic and acidic residues" evidence="1">
    <location>
        <begin position="1"/>
        <end position="12"/>
    </location>
</feature>
<dbReference type="AlphaFoldDB" id="B8ME11"/>
<dbReference type="HOGENOM" id="CLU_029947_0_1_1"/>
<keyword evidence="2" id="KW-0812">Transmembrane</keyword>
<feature type="region of interest" description="Disordered" evidence="1">
    <location>
        <begin position="1"/>
        <end position="35"/>
    </location>
</feature>
<dbReference type="STRING" id="441959.B8ME11"/>
<gene>
    <name evidence="4" type="ORF">TSTA_011970</name>
</gene>
<sequence length="498" mass="57217">MTQYTERSKNDIPETASRSGSDATYTESKDDPFNETDVYQYQNKSSYVDVIDVCYLSNGPNSRAPNGGRRAHRRLANVIEMCSYLKNSGNRRDCDTRIISICQTYSWASLDISQDTLQTILSHYNVSREFTPVLKSFYPKTMELEEGFITSPWRRINQTFPNGRLAYEMGYIFKYPEIKSVDQTTGFETWSIRQTGVYQRVVGDVDEDKGNILILLHPRYSSPLQKELEAALVYGDSASMLHNADGEGSMITKKNTSPLELHLFILGTYLYNWRAYMKKEEELLIKTSYEALCIDITEDLPFNELYEYLSGLHNLERRLAPLKSIFSATRRILQLLTKLNDTYTHPDRVNIKERLENLEEMVNGFDDNLQYLISRLGSISSLLSNTISLKNENTSNQVSNSMLKYNRFTVDDSATVRVITLVTLIYLPPTSVSGFFSMGALFSVQNDGISQKANTLITPYIWLYFVVVIPLTAVTVAYWWWKSRRQRLERGKHETSLA</sequence>
<dbReference type="GO" id="GO:0016020">
    <property type="term" value="C:membrane"/>
    <property type="evidence" value="ECO:0007669"/>
    <property type="project" value="InterPro"/>
</dbReference>
<dbReference type="OrthoDB" id="5396681at2759"/>
<evidence type="ECO:0000313" key="4">
    <source>
        <dbReference type="EMBL" id="EED16088.1"/>
    </source>
</evidence>
<dbReference type="InterPro" id="IPR002523">
    <property type="entry name" value="MgTranspt_CorA/ZnTranspt_ZntB"/>
</dbReference>
<evidence type="ECO:0000259" key="3">
    <source>
        <dbReference type="Pfam" id="PF26616"/>
    </source>
</evidence>
<evidence type="ECO:0000256" key="1">
    <source>
        <dbReference type="SAM" id="MobiDB-lite"/>
    </source>
</evidence>
<dbReference type="eggNOG" id="ENOG502SNI3">
    <property type="taxonomic scope" value="Eukaryota"/>
</dbReference>
<protein>
    <recommendedName>
        <fullName evidence="3">CorA-like transporter domain-containing protein</fullName>
    </recommendedName>
</protein>
<accession>B8ME11</accession>
<dbReference type="Pfam" id="PF01544">
    <property type="entry name" value="CorA"/>
    <property type="match status" value="1"/>
</dbReference>
<dbReference type="EMBL" id="EQ962656">
    <property type="protein sequence ID" value="EED16088.1"/>
    <property type="molecule type" value="Genomic_DNA"/>
</dbReference>
<name>B8ME11_TALSN</name>
<dbReference type="VEuPathDB" id="FungiDB:TSTA_011970"/>
<dbReference type="InterPro" id="IPR058257">
    <property type="entry name" value="CorA-like_dom"/>
</dbReference>
<evidence type="ECO:0000256" key="2">
    <source>
        <dbReference type="SAM" id="Phobius"/>
    </source>
</evidence>
<dbReference type="RefSeq" id="XP_002483322.1">
    <property type="nucleotide sequence ID" value="XM_002483277.1"/>
</dbReference>